<evidence type="ECO:0000256" key="2">
    <source>
        <dbReference type="ARBA" id="ARBA00005297"/>
    </source>
</evidence>
<sequence length="375" mass="42038">MERSFKHDSFLFSSVFHSLYTEGIFKTITQSATSPAELCRILTHEFEQARLAGITQPIVVGAIPFDTRQPSSLYIPHASHFLSREAFRQKLRKIQRTPLLITERQPLPDKDHFLAMVEKAVKEIRQGTLQKIVLSRTQSIRTEHPIETIALLSTLAEQNPDGYHFRLPLAENRYLFGASPELLLRQEKRTIATTPLAGTIKRDADAQQDRDNRDRLLASDKDRHEHRLVIEDIRQRLSGYCAKLDIPQTPTLLPTPQVWHLASPITGQLKADNAHPLFLACLLHPTPALCGVPMEKARGLISELEPFERGVFGGIVGWSDAEGNGEWVVAIRCGVSQHNAVRLYAGAGIVADSEPAAEWRETEAKMRTMLAALGQ</sequence>
<evidence type="ECO:0000256" key="5">
    <source>
        <dbReference type="ARBA" id="ARBA00041564"/>
    </source>
</evidence>
<feature type="domain" description="Chorismate-utilising enzyme C-terminal" evidence="7">
    <location>
        <begin position="110"/>
        <end position="365"/>
    </location>
</feature>
<dbReference type="GO" id="GO:0008909">
    <property type="term" value="F:isochorismate synthase activity"/>
    <property type="evidence" value="ECO:0007669"/>
    <property type="project" value="UniProtKB-EC"/>
</dbReference>
<evidence type="ECO:0000259" key="7">
    <source>
        <dbReference type="Pfam" id="PF00425"/>
    </source>
</evidence>
<dbReference type="STRING" id="1109412.BN1221_01021"/>
<dbReference type="OrthoDB" id="9806579at2"/>
<dbReference type="EC" id="5.4.4.2" evidence="3"/>
<organism evidence="8 9">
    <name type="scientific">Brenneria goodwinii</name>
    <dbReference type="NCBI Taxonomy" id="1109412"/>
    <lineage>
        <taxon>Bacteria</taxon>
        <taxon>Pseudomonadati</taxon>
        <taxon>Pseudomonadota</taxon>
        <taxon>Gammaproteobacteria</taxon>
        <taxon>Enterobacterales</taxon>
        <taxon>Pectobacteriaceae</taxon>
        <taxon>Brenneria</taxon>
    </lineage>
</organism>
<gene>
    <name evidence="8" type="ORF">BN1221_01021</name>
</gene>
<dbReference type="NCBIfam" id="TIGR00543">
    <property type="entry name" value="isochor_syn"/>
    <property type="match status" value="1"/>
</dbReference>
<dbReference type="PANTHER" id="PTHR42839:SF2">
    <property type="entry name" value="ISOCHORISMATE SYNTHASE ENTC"/>
    <property type="match status" value="1"/>
</dbReference>
<dbReference type="Proteomes" id="UP000044377">
    <property type="component" value="Unassembled WGS sequence"/>
</dbReference>
<dbReference type="AlphaFoldDB" id="A0A0G4JSG1"/>
<comment type="similarity">
    <text evidence="2">Belongs to the isochorismate synthase family.</text>
</comment>
<proteinExistence type="inferred from homology"/>
<dbReference type="Pfam" id="PF00425">
    <property type="entry name" value="Chorismate_bind"/>
    <property type="match status" value="1"/>
</dbReference>
<evidence type="ECO:0000313" key="9">
    <source>
        <dbReference type="Proteomes" id="UP000044377"/>
    </source>
</evidence>
<dbReference type="PANTHER" id="PTHR42839">
    <property type="entry name" value="ISOCHORISMATE SYNTHASE ENTC"/>
    <property type="match status" value="1"/>
</dbReference>
<evidence type="ECO:0000313" key="8">
    <source>
        <dbReference type="EMBL" id="CPR14606.1"/>
    </source>
</evidence>
<dbReference type="Gene3D" id="3.60.120.10">
    <property type="entry name" value="Anthranilate synthase"/>
    <property type="match status" value="1"/>
</dbReference>
<dbReference type="EMBL" id="CGIG01000001">
    <property type="protein sequence ID" value="CPR14606.1"/>
    <property type="molecule type" value="Genomic_DNA"/>
</dbReference>
<keyword evidence="4 8" id="KW-0413">Isomerase</keyword>
<feature type="compositionally biased region" description="Basic and acidic residues" evidence="6">
    <location>
        <begin position="200"/>
        <end position="218"/>
    </location>
</feature>
<dbReference type="InterPro" id="IPR004561">
    <property type="entry name" value="IsoChor_synthase"/>
</dbReference>
<evidence type="ECO:0000256" key="6">
    <source>
        <dbReference type="SAM" id="MobiDB-lite"/>
    </source>
</evidence>
<evidence type="ECO:0000256" key="4">
    <source>
        <dbReference type="ARBA" id="ARBA00023235"/>
    </source>
</evidence>
<reference evidence="9" key="1">
    <citation type="submission" date="2015-01" db="EMBL/GenBank/DDBJ databases">
        <authorList>
            <person name="Paterson Steve"/>
        </authorList>
    </citation>
    <scope>NUCLEOTIDE SEQUENCE [LARGE SCALE GENOMIC DNA]</scope>
    <source>
        <strain evidence="9">OBR1</strain>
    </source>
</reference>
<feature type="region of interest" description="Disordered" evidence="6">
    <location>
        <begin position="195"/>
        <end position="218"/>
    </location>
</feature>
<dbReference type="RefSeq" id="WP_048636392.1">
    <property type="nucleotide sequence ID" value="NZ_CGIG01000001.1"/>
</dbReference>
<dbReference type="SUPFAM" id="SSF56322">
    <property type="entry name" value="ADC synthase"/>
    <property type="match status" value="1"/>
</dbReference>
<evidence type="ECO:0000256" key="1">
    <source>
        <dbReference type="ARBA" id="ARBA00000799"/>
    </source>
</evidence>
<dbReference type="InterPro" id="IPR015890">
    <property type="entry name" value="Chorismate_C"/>
</dbReference>
<name>A0A0G4JSG1_9GAMM</name>
<keyword evidence="9" id="KW-1185">Reference proteome</keyword>
<dbReference type="InterPro" id="IPR005801">
    <property type="entry name" value="ADC_synthase"/>
</dbReference>
<accession>A0A0G4JSG1</accession>
<protein>
    <recommendedName>
        <fullName evidence="3">isochorismate synthase</fullName>
        <ecNumber evidence="3">5.4.4.2</ecNumber>
    </recommendedName>
    <alternativeName>
        <fullName evidence="5">Isochorismate mutase</fullName>
    </alternativeName>
</protein>
<comment type="catalytic activity">
    <reaction evidence="1">
        <text>chorismate = isochorismate</text>
        <dbReference type="Rhea" id="RHEA:18985"/>
        <dbReference type="ChEBI" id="CHEBI:29748"/>
        <dbReference type="ChEBI" id="CHEBI:29780"/>
        <dbReference type="EC" id="5.4.4.2"/>
    </reaction>
</comment>
<evidence type="ECO:0000256" key="3">
    <source>
        <dbReference type="ARBA" id="ARBA00012824"/>
    </source>
</evidence>